<evidence type="ECO:0000313" key="2">
    <source>
        <dbReference type="EMBL" id="KNZ46612.1"/>
    </source>
</evidence>
<dbReference type="AlphaFoldDB" id="A0A0L6UEC3"/>
<evidence type="ECO:0000313" key="3">
    <source>
        <dbReference type="Proteomes" id="UP000037035"/>
    </source>
</evidence>
<dbReference type="VEuPathDB" id="FungiDB:VP01_711g3"/>
<name>A0A0L6UEC3_9BASI</name>
<sequence length="512" mass="56974">MKNNLNFKKFNPQLTLAAQASKVHPIPGDVGRLSGSSLTRINVISHHHQQLLIVDQRVVVLLSVQVATDWLQIINNFIIISSLLNIRLFSGSIYSHYILQVWLTSLNWGYAVAGSNKWFSVGGWTHSLAYRINISLLNLNVSKNLLTKALCEPVYINSHEYGGENLILLYLSRCCASELAHSISFKKQELWSSQPKPTSGLASPEECIGLSPAMSLCRSQGTKPSHSTNYQERGLRSHSLWGHRLALISWERIFPSFNLSFNLKPLFTSCIKQYLSFHYLYFNYQEGAFVTTITGGKGKSCPKTKTAHVGVLKYGSSTPFRKHSHGVPAPPPRCEIYMTDVTYTMRDKKITLHAPPEPSHIHLHPGCTGQGLDLQHRAQRPQTQLLGSLAAGVVVELRGELSPSSFGKNYHLATTSFFGQAAGKQCLHTCSKRALERQIIIMLCVRVHSPIRGRVAHLRVSIGFINMVYKKHPLSAHGRSMIRRGEKGGRARRGGDGGSGKERRGGWIKKGI</sequence>
<feature type="region of interest" description="Disordered" evidence="1">
    <location>
        <begin position="482"/>
        <end position="512"/>
    </location>
</feature>
<evidence type="ECO:0000256" key="1">
    <source>
        <dbReference type="SAM" id="MobiDB-lite"/>
    </source>
</evidence>
<reference evidence="2 3" key="1">
    <citation type="submission" date="2015-08" db="EMBL/GenBank/DDBJ databases">
        <title>Next Generation Sequencing and Analysis of the Genome of Puccinia sorghi L Schw, the Causal Agent of Maize Common Rust.</title>
        <authorList>
            <person name="Rochi L."/>
            <person name="Burguener G."/>
            <person name="Darino M."/>
            <person name="Turjanski A."/>
            <person name="Kreff E."/>
            <person name="Dieguez M.J."/>
            <person name="Sacco F."/>
        </authorList>
    </citation>
    <scope>NUCLEOTIDE SEQUENCE [LARGE SCALE GENOMIC DNA]</scope>
    <source>
        <strain evidence="2 3">RO10H11247</strain>
    </source>
</reference>
<dbReference type="Proteomes" id="UP000037035">
    <property type="component" value="Unassembled WGS sequence"/>
</dbReference>
<comment type="caution">
    <text evidence="2">The sequence shown here is derived from an EMBL/GenBank/DDBJ whole genome shotgun (WGS) entry which is preliminary data.</text>
</comment>
<gene>
    <name evidence="2" type="ORF">VP01_711g3</name>
</gene>
<keyword evidence="3" id="KW-1185">Reference proteome</keyword>
<feature type="compositionally biased region" description="Basic and acidic residues" evidence="1">
    <location>
        <begin position="483"/>
        <end position="505"/>
    </location>
</feature>
<accession>A0A0L6UEC3</accession>
<dbReference type="EMBL" id="LAVV01012517">
    <property type="protein sequence ID" value="KNZ46612.1"/>
    <property type="molecule type" value="Genomic_DNA"/>
</dbReference>
<protein>
    <submittedName>
        <fullName evidence="2">Uncharacterized protein</fullName>
    </submittedName>
</protein>
<organism evidence="2 3">
    <name type="scientific">Puccinia sorghi</name>
    <dbReference type="NCBI Taxonomy" id="27349"/>
    <lineage>
        <taxon>Eukaryota</taxon>
        <taxon>Fungi</taxon>
        <taxon>Dikarya</taxon>
        <taxon>Basidiomycota</taxon>
        <taxon>Pucciniomycotina</taxon>
        <taxon>Pucciniomycetes</taxon>
        <taxon>Pucciniales</taxon>
        <taxon>Pucciniaceae</taxon>
        <taxon>Puccinia</taxon>
    </lineage>
</organism>
<proteinExistence type="predicted"/>